<keyword evidence="2" id="KW-0732">Signal</keyword>
<keyword evidence="4" id="KW-1185">Reference proteome</keyword>
<feature type="region of interest" description="Disordered" evidence="1">
    <location>
        <begin position="604"/>
        <end position="687"/>
    </location>
</feature>
<feature type="compositionally biased region" description="Low complexity" evidence="1">
    <location>
        <begin position="362"/>
        <end position="371"/>
    </location>
</feature>
<feature type="region of interest" description="Disordered" evidence="1">
    <location>
        <begin position="560"/>
        <end position="579"/>
    </location>
</feature>
<evidence type="ECO:0000256" key="1">
    <source>
        <dbReference type="SAM" id="MobiDB-lite"/>
    </source>
</evidence>
<protein>
    <submittedName>
        <fullName evidence="3">Uncharacterized protein</fullName>
    </submittedName>
</protein>
<dbReference type="Proteomes" id="UP001140094">
    <property type="component" value="Unassembled WGS sequence"/>
</dbReference>
<evidence type="ECO:0000256" key="2">
    <source>
        <dbReference type="SAM" id="SignalP"/>
    </source>
</evidence>
<dbReference type="EMBL" id="JANBUO010000414">
    <property type="protein sequence ID" value="KAJ2804312.1"/>
    <property type="molecule type" value="Genomic_DNA"/>
</dbReference>
<feature type="compositionally biased region" description="Basic residues" evidence="1">
    <location>
        <begin position="401"/>
        <end position="414"/>
    </location>
</feature>
<feature type="compositionally biased region" description="Low complexity" evidence="1">
    <location>
        <begin position="435"/>
        <end position="454"/>
    </location>
</feature>
<evidence type="ECO:0000313" key="4">
    <source>
        <dbReference type="Proteomes" id="UP001140094"/>
    </source>
</evidence>
<reference evidence="3" key="1">
    <citation type="submission" date="2022-07" db="EMBL/GenBank/DDBJ databases">
        <title>Phylogenomic reconstructions and comparative analyses of Kickxellomycotina fungi.</title>
        <authorList>
            <person name="Reynolds N.K."/>
            <person name="Stajich J.E."/>
            <person name="Barry K."/>
            <person name="Grigoriev I.V."/>
            <person name="Crous P."/>
            <person name="Smith M.E."/>
        </authorList>
    </citation>
    <scope>NUCLEOTIDE SEQUENCE</scope>
    <source>
        <strain evidence="3">NRRL 1565</strain>
    </source>
</reference>
<sequence length="814" mass="84388">MKIQFNIPALIVAVAACTQAQDAAQHLKVNMQRRGLFMNEQPLVAAADVTVVDSQAAAPAAQVVQPQTVVLDNTGLNAHGSALEAAQLPQGPAGVQRLADTTQIFLQPQSTAAVGPASVVQTVAASQAAPLPAAQQASSAAAPAAAAPAAPAAVGAASLLAQLSALGIPPAAAAAPQAAAPAAAQAAVPAAAPLGALNYSEITLAQPVAPAIVSDQVSSPVYAQQQLYPAAAAAAVPQPLIQQLFPQGVQRDGVAIQNGAVANAIPTAMVLNNQLLPQAVIPLDPSVTELLAQATATSASTSDDADAAATGTEAAEDESADADESASSEDADATPAPRRHNNASKSRAASRKTKAKAKAKAADTYSDADSALQTDSTSDAQEDDGLNSAGAADSADLIGNRKSRVSKKTKGSKKGSKDTQQEDSYDLDAEQNYRASLGADDASDSTSAADLDTQSDYKRVGGPHQRSSKGSLREEASRAKAEAAAEAREAVLSEIKAQASAEAALQASAELHLEDKSVVHDEEASASRIRDTFETVRDYGHEDHQSAYPDEYAHARVVEDEGPNSSTYGRYASSDSENTNTWDVQHAASWANMHTNTYEDTRPSYHSYDSANESEDTYNHGGSSYANNYKDDSASGEWRSHYSDASPTPYSASEESGLASENSYPHSYSDYHSPYPEHQYESEHGYDSQSRPFNFVNMHADSVFASDAANAIPTSSASANFPASMTDGPHAVNELDPLSYATQGCSFRSNLPLSENPDNHSSGHPSIMVIGLPQPSMESTQISSVAPAAGTVMVTKVVTPAVKVVYASSTEGTD</sequence>
<feature type="signal peptide" evidence="2">
    <location>
        <begin position="1"/>
        <end position="20"/>
    </location>
</feature>
<organism evidence="3 4">
    <name type="scientific">Coemansia guatemalensis</name>
    <dbReference type="NCBI Taxonomy" id="2761395"/>
    <lineage>
        <taxon>Eukaryota</taxon>
        <taxon>Fungi</taxon>
        <taxon>Fungi incertae sedis</taxon>
        <taxon>Zoopagomycota</taxon>
        <taxon>Kickxellomycotina</taxon>
        <taxon>Kickxellomycetes</taxon>
        <taxon>Kickxellales</taxon>
        <taxon>Kickxellaceae</taxon>
        <taxon>Coemansia</taxon>
    </lineage>
</organism>
<accession>A0A9W8HWZ9</accession>
<feature type="region of interest" description="Disordered" evidence="1">
    <location>
        <begin position="294"/>
        <end position="490"/>
    </location>
</feature>
<feature type="compositionally biased region" description="Polar residues" evidence="1">
    <location>
        <begin position="643"/>
        <end position="662"/>
    </location>
</feature>
<feature type="compositionally biased region" description="Basic and acidic residues" evidence="1">
    <location>
        <begin position="471"/>
        <end position="490"/>
    </location>
</feature>
<dbReference type="PROSITE" id="PS51257">
    <property type="entry name" value="PROKAR_LIPOPROTEIN"/>
    <property type="match status" value="1"/>
</dbReference>
<feature type="compositionally biased region" description="Acidic residues" evidence="1">
    <location>
        <begin position="314"/>
        <end position="332"/>
    </location>
</feature>
<feature type="chain" id="PRO_5040931253" evidence="2">
    <location>
        <begin position="21"/>
        <end position="814"/>
    </location>
</feature>
<dbReference type="AlphaFoldDB" id="A0A9W8HWZ9"/>
<proteinExistence type="predicted"/>
<feature type="compositionally biased region" description="Polar residues" evidence="1">
    <location>
        <begin position="563"/>
        <end position="579"/>
    </location>
</feature>
<feature type="compositionally biased region" description="Basic residues" evidence="1">
    <location>
        <begin position="337"/>
        <end position="359"/>
    </location>
</feature>
<gene>
    <name evidence="3" type="ORF">H4R20_002557</name>
</gene>
<comment type="caution">
    <text evidence="3">The sequence shown here is derived from an EMBL/GenBank/DDBJ whole genome shotgun (WGS) entry which is preliminary data.</text>
</comment>
<feature type="compositionally biased region" description="Basic and acidic residues" evidence="1">
    <location>
        <begin position="629"/>
        <end position="642"/>
    </location>
</feature>
<feature type="compositionally biased region" description="Low complexity" evidence="1">
    <location>
        <begin position="663"/>
        <end position="677"/>
    </location>
</feature>
<name>A0A9W8HWZ9_9FUNG</name>
<dbReference type="OrthoDB" id="5584529at2759"/>
<feature type="compositionally biased region" description="Low complexity" evidence="1">
    <location>
        <begin position="294"/>
        <end position="313"/>
    </location>
</feature>
<evidence type="ECO:0000313" key="3">
    <source>
        <dbReference type="EMBL" id="KAJ2804312.1"/>
    </source>
</evidence>